<accession>A0A1B0D7L8</accession>
<sequence length="581" mass="65022">MGTESGGTSDAIVAETNSSMKRARYYPSDFRGPYVVYIRALEGKSINRLSMWNMLFKNYKSVTEVKKIFSDKVRVIFSDIKEANSCVTDKDFAAFRVYIQANIVEVDGVVVMDHDENETVLEKGIGKLENAPEVEIKVLEVYRMKKKVVRDSVVSTLMENGPQTHLEKKVEWIPAKAVRVTFQGSVLPDFVKILGVVVQVHAFNPKMDSDEDHGTDNEYPELSSTGGKGHKIRKSKSSFDKARITQKEFHRRKLLEGTDEGDPGSTRDVIEEGKNKSNGKDGERVKRDKWNCNSVRPKLQDLLIVCNQLAIDIIALQETKLTPNSDLRLQGYSIVRKDRSGRGGGVLIAVKEDINYDRVSIEVNSGECVAVDVNVGRGKIRFFSVYSTNGNRLSSDDLNAISASAPGGKFVILGDFNAYSTLWGGESSNRWGQMIETWAEEHELTVLNDGRFTRVACPPNSCSAIDLSIVSSNLAVDCVWDLYENTLGSDHIPILLSVSTREGRGIAEDREDVGGDEFVQASPTKNVRKFFKFLLLLTHLLRHAIKLTVTEQYEIKLMPWNFRHSTAKVFSIREFTTSSPP</sequence>
<evidence type="ECO:0000259" key="2">
    <source>
        <dbReference type="Pfam" id="PF14529"/>
    </source>
</evidence>
<reference evidence="3" key="1">
    <citation type="submission" date="2022-08" db="UniProtKB">
        <authorList>
            <consortium name="EnsemblMetazoa"/>
        </authorList>
    </citation>
    <scope>IDENTIFICATION</scope>
    <source>
        <strain evidence="3">Israel</strain>
    </source>
</reference>
<dbReference type="InterPro" id="IPR005135">
    <property type="entry name" value="Endo/exonuclease/phosphatase"/>
</dbReference>
<dbReference type="PANTHER" id="PTHR33273">
    <property type="entry name" value="DOMAIN-CONTAINING PROTEIN, PUTATIVE-RELATED"/>
    <property type="match status" value="1"/>
</dbReference>
<dbReference type="EnsemblMetazoa" id="PPAI003541-RA">
    <property type="protein sequence ID" value="PPAI003541-PA"/>
    <property type="gene ID" value="PPAI003541"/>
</dbReference>
<protein>
    <recommendedName>
        <fullName evidence="2">Endonuclease/exonuclease/phosphatase domain-containing protein</fullName>
    </recommendedName>
</protein>
<feature type="compositionally biased region" description="Basic and acidic residues" evidence="1">
    <location>
        <begin position="268"/>
        <end position="285"/>
    </location>
</feature>
<dbReference type="Pfam" id="PF14529">
    <property type="entry name" value="Exo_endo_phos_2"/>
    <property type="match status" value="1"/>
</dbReference>
<feature type="compositionally biased region" description="Basic and acidic residues" evidence="1">
    <location>
        <begin position="237"/>
        <end position="248"/>
    </location>
</feature>
<feature type="region of interest" description="Disordered" evidence="1">
    <location>
        <begin position="206"/>
        <end position="285"/>
    </location>
</feature>
<dbReference type="VEuPathDB" id="VectorBase:PPAI003541"/>
<dbReference type="AlphaFoldDB" id="A0A1B0D7L8"/>
<organism evidence="3 4">
    <name type="scientific">Phlebotomus papatasi</name>
    <name type="common">Sandfly</name>
    <dbReference type="NCBI Taxonomy" id="29031"/>
    <lineage>
        <taxon>Eukaryota</taxon>
        <taxon>Metazoa</taxon>
        <taxon>Ecdysozoa</taxon>
        <taxon>Arthropoda</taxon>
        <taxon>Hexapoda</taxon>
        <taxon>Insecta</taxon>
        <taxon>Pterygota</taxon>
        <taxon>Neoptera</taxon>
        <taxon>Endopterygota</taxon>
        <taxon>Diptera</taxon>
        <taxon>Nematocera</taxon>
        <taxon>Psychodoidea</taxon>
        <taxon>Psychodidae</taxon>
        <taxon>Phlebotomus</taxon>
        <taxon>Phlebotomus</taxon>
    </lineage>
</organism>
<dbReference type="VEuPathDB" id="VectorBase:PPAPM1_010078"/>
<dbReference type="PANTHER" id="PTHR33273:SF4">
    <property type="entry name" value="ENDONUCLEASE_EXONUCLEASE_PHOSPHATASE DOMAIN-CONTAINING PROTEIN"/>
    <property type="match status" value="1"/>
</dbReference>
<dbReference type="Gene3D" id="3.60.10.10">
    <property type="entry name" value="Endonuclease/exonuclease/phosphatase"/>
    <property type="match status" value="1"/>
</dbReference>
<dbReference type="SUPFAM" id="SSF56219">
    <property type="entry name" value="DNase I-like"/>
    <property type="match status" value="1"/>
</dbReference>
<keyword evidence="4" id="KW-1185">Reference proteome</keyword>
<feature type="domain" description="Endonuclease/exonuclease/phosphatase" evidence="2">
    <location>
        <begin position="380"/>
        <end position="494"/>
    </location>
</feature>
<dbReference type="EMBL" id="AJVK01012454">
    <property type="status" value="NOT_ANNOTATED_CDS"/>
    <property type="molecule type" value="Genomic_DNA"/>
</dbReference>
<dbReference type="GO" id="GO:0003824">
    <property type="term" value="F:catalytic activity"/>
    <property type="evidence" value="ECO:0007669"/>
    <property type="project" value="InterPro"/>
</dbReference>
<proteinExistence type="predicted"/>
<dbReference type="InterPro" id="IPR036691">
    <property type="entry name" value="Endo/exonu/phosph_ase_sf"/>
</dbReference>
<dbReference type="Proteomes" id="UP000092462">
    <property type="component" value="Unassembled WGS sequence"/>
</dbReference>
<evidence type="ECO:0000256" key="1">
    <source>
        <dbReference type="SAM" id="MobiDB-lite"/>
    </source>
</evidence>
<evidence type="ECO:0000313" key="3">
    <source>
        <dbReference type="EnsemblMetazoa" id="PPAI003541-PA"/>
    </source>
</evidence>
<dbReference type="EMBL" id="AJVK01012455">
    <property type="status" value="NOT_ANNOTATED_CDS"/>
    <property type="molecule type" value="Genomic_DNA"/>
</dbReference>
<name>A0A1B0D7L8_PHLPP</name>
<evidence type="ECO:0000313" key="4">
    <source>
        <dbReference type="Proteomes" id="UP000092462"/>
    </source>
</evidence>